<keyword evidence="5 10" id="KW-0418">Kinase</keyword>
<evidence type="ECO:0000256" key="5">
    <source>
        <dbReference type="ARBA" id="ARBA00022777"/>
    </source>
</evidence>
<keyword evidence="4" id="KW-0547">Nucleotide-binding</keyword>
<dbReference type="GO" id="GO:0050684">
    <property type="term" value="P:regulation of mRNA processing"/>
    <property type="evidence" value="ECO:0007669"/>
    <property type="project" value="TreeGrafter"/>
</dbReference>
<evidence type="ECO:0000259" key="9">
    <source>
        <dbReference type="PROSITE" id="PS50011"/>
    </source>
</evidence>
<dbReference type="Gene3D" id="1.10.510.10">
    <property type="entry name" value="Transferase(Phosphotransferase) domain 1"/>
    <property type="match status" value="1"/>
</dbReference>
<feature type="domain" description="Protein kinase" evidence="9">
    <location>
        <begin position="41"/>
        <end position="289"/>
    </location>
</feature>
<dbReference type="InterPro" id="IPR011009">
    <property type="entry name" value="Kinase-like_dom_sf"/>
</dbReference>
<accession>A0A7D8YQN3</accession>
<evidence type="ECO:0000256" key="7">
    <source>
        <dbReference type="ARBA" id="ARBA00047899"/>
    </source>
</evidence>
<evidence type="ECO:0000256" key="3">
    <source>
        <dbReference type="ARBA" id="ARBA00022679"/>
    </source>
</evidence>
<comment type="caution">
    <text evidence="10">The sequence shown here is derived from an EMBL/GenBank/DDBJ whole genome shotgun (WGS) entry which is preliminary data.</text>
</comment>
<evidence type="ECO:0000313" key="11">
    <source>
        <dbReference type="Proteomes" id="UP000481288"/>
    </source>
</evidence>
<protein>
    <recommendedName>
        <fullName evidence="1">non-specific serine/threonine protein kinase</fullName>
        <ecNumber evidence="1">2.7.11.1</ecNumber>
    </recommendedName>
</protein>
<dbReference type="PROSITE" id="PS50011">
    <property type="entry name" value="PROTEIN_KINASE_DOM"/>
    <property type="match status" value="1"/>
</dbReference>
<dbReference type="EC" id="2.7.11.1" evidence="1"/>
<dbReference type="InterPro" id="IPR051334">
    <property type="entry name" value="SRPK"/>
</dbReference>
<gene>
    <name evidence="10" type="primary">dsk1_0</name>
    <name evidence="10" type="ORF">LCER1_G007745</name>
</gene>
<reference evidence="10 11" key="1">
    <citation type="submission" date="2018-05" db="EMBL/GenBank/DDBJ databases">
        <title>Whole genome sequencing for identification of molecular markers to develop diagnostic detection tools for the regulated plant pathogen Lachnellula willkommii.</title>
        <authorList>
            <person name="Giroux E."/>
            <person name="Bilodeau G."/>
        </authorList>
    </citation>
    <scope>NUCLEOTIDE SEQUENCE [LARGE SCALE GENOMIC DNA]</scope>
    <source>
        <strain evidence="10 11">CBS 625.97</strain>
    </source>
</reference>
<keyword evidence="11" id="KW-1185">Reference proteome</keyword>
<dbReference type="PANTHER" id="PTHR47634">
    <property type="entry name" value="PROTEIN KINASE DOMAIN-CONTAINING PROTEIN-RELATED"/>
    <property type="match status" value="1"/>
</dbReference>
<evidence type="ECO:0000256" key="2">
    <source>
        <dbReference type="ARBA" id="ARBA00022527"/>
    </source>
</evidence>
<dbReference type="Gene3D" id="3.30.200.20">
    <property type="entry name" value="Phosphorylase Kinase, domain 1"/>
    <property type="match status" value="1"/>
</dbReference>
<dbReference type="SUPFAM" id="SSF56112">
    <property type="entry name" value="Protein kinase-like (PK-like)"/>
    <property type="match status" value="1"/>
</dbReference>
<evidence type="ECO:0000256" key="6">
    <source>
        <dbReference type="ARBA" id="ARBA00022840"/>
    </source>
</evidence>
<comment type="catalytic activity">
    <reaction evidence="7">
        <text>L-threonyl-[protein] + ATP = O-phospho-L-threonyl-[protein] + ADP + H(+)</text>
        <dbReference type="Rhea" id="RHEA:46608"/>
        <dbReference type="Rhea" id="RHEA-COMP:11060"/>
        <dbReference type="Rhea" id="RHEA-COMP:11605"/>
        <dbReference type="ChEBI" id="CHEBI:15378"/>
        <dbReference type="ChEBI" id="CHEBI:30013"/>
        <dbReference type="ChEBI" id="CHEBI:30616"/>
        <dbReference type="ChEBI" id="CHEBI:61977"/>
        <dbReference type="ChEBI" id="CHEBI:456216"/>
        <dbReference type="EC" id="2.7.11.1"/>
    </reaction>
</comment>
<keyword evidence="3" id="KW-0808">Transferase</keyword>
<evidence type="ECO:0000313" key="10">
    <source>
        <dbReference type="EMBL" id="TVY51375.1"/>
    </source>
</evidence>
<evidence type="ECO:0000256" key="4">
    <source>
        <dbReference type="ARBA" id="ARBA00022741"/>
    </source>
</evidence>
<dbReference type="GO" id="GO:0005524">
    <property type="term" value="F:ATP binding"/>
    <property type="evidence" value="ECO:0007669"/>
    <property type="project" value="UniProtKB-KW"/>
</dbReference>
<evidence type="ECO:0000256" key="1">
    <source>
        <dbReference type="ARBA" id="ARBA00012513"/>
    </source>
</evidence>
<dbReference type="InterPro" id="IPR000719">
    <property type="entry name" value="Prot_kinase_dom"/>
</dbReference>
<keyword evidence="6" id="KW-0067">ATP-binding</keyword>
<dbReference type="SMART" id="SM00220">
    <property type="entry name" value="S_TKc"/>
    <property type="match status" value="1"/>
</dbReference>
<dbReference type="Pfam" id="PF00069">
    <property type="entry name" value="Pkinase"/>
    <property type="match status" value="1"/>
</dbReference>
<dbReference type="EMBL" id="QGMG01000835">
    <property type="protein sequence ID" value="TVY51375.1"/>
    <property type="molecule type" value="Genomic_DNA"/>
</dbReference>
<evidence type="ECO:0000256" key="8">
    <source>
        <dbReference type="ARBA" id="ARBA00048679"/>
    </source>
</evidence>
<dbReference type="Proteomes" id="UP000481288">
    <property type="component" value="Unassembled WGS sequence"/>
</dbReference>
<sequence length="289" mass="32271">MDDLSIYHPSNLLYTQEQMSRYKPGGFHPVCLGDTFKEGRYEICHKLGWGGYSTVWLAYDKLLEMWVSIKVKSATQDSLELGALRALHKTAASQYIVKQIDDFVHQGPNGSHQCLVFEFLGPSVDTIAYSYAQFGDQLDPEAIFRMTTQLLQGLSLIHAAGYIHGDISGSNLAYTCPGLAHLSRDDLFEVIGIPETEDLIRIDGQPLEPGVPKQLVERADWSNWVDEDEEDIRIIDFGEVFVAGSNPGFLAQPPELRAPETIFPTHLDHRVDLWSAGITVCSFVRASIN</sequence>
<keyword evidence="2" id="KW-0723">Serine/threonine-protein kinase</keyword>
<dbReference type="PANTHER" id="PTHR47634:SF9">
    <property type="entry name" value="PROTEIN KINASE DOMAIN-CONTAINING PROTEIN-RELATED"/>
    <property type="match status" value="1"/>
</dbReference>
<dbReference type="GO" id="GO:0000245">
    <property type="term" value="P:spliceosomal complex assembly"/>
    <property type="evidence" value="ECO:0007669"/>
    <property type="project" value="TreeGrafter"/>
</dbReference>
<organism evidence="10 11">
    <name type="scientific">Lachnellula cervina</name>
    <dbReference type="NCBI Taxonomy" id="1316786"/>
    <lineage>
        <taxon>Eukaryota</taxon>
        <taxon>Fungi</taxon>
        <taxon>Dikarya</taxon>
        <taxon>Ascomycota</taxon>
        <taxon>Pezizomycotina</taxon>
        <taxon>Leotiomycetes</taxon>
        <taxon>Helotiales</taxon>
        <taxon>Lachnaceae</taxon>
        <taxon>Lachnellula</taxon>
    </lineage>
</organism>
<proteinExistence type="predicted"/>
<comment type="catalytic activity">
    <reaction evidence="8">
        <text>L-seryl-[protein] + ATP = O-phospho-L-seryl-[protein] + ADP + H(+)</text>
        <dbReference type="Rhea" id="RHEA:17989"/>
        <dbReference type="Rhea" id="RHEA-COMP:9863"/>
        <dbReference type="Rhea" id="RHEA-COMP:11604"/>
        <dbReference type="ChEBI" id="CHEBI:15378"/>
        <dbReference type="ChEBI" id="CHEBI:29999"/>
        <dbReference type="ChEBI" id="CHEBI:30616"/>
        <dbReference type="ChEBI" id="CHEBI:83421"/>
        <dbReference type="ChEBI" id="CHEBI:456216"/>
        <dbReference type="EC" id="2.7.11.1"/>
    </reaction>
</comment>
<dbReference type="AlphaFoldDB" id="A0A7D8YQN3"/>
<dbReference type="OrthoDB" id="5979581at2759"/>
<name>A0A7D8YQN3_9HELO</name>
<dbReference type="GO" id="GO:0004674">
    <property type="term" value="F:protein serine/threonine kinase activity"/>
    <property type="evidence" value="ECO:0007669"/>
    <property type="project" value="UniProtKB-KW"/>
</dbReference>